<gene>
    <name evidence="2" type="ORF">RDB_LOCUS176639</name>
</gene>
<name>A0A8H3C0E2_9AGAM</name>
<feature type="compositionally biased region" description="Acidic residues" evidence="1">
    <location>
        <begin position="341"/>
        <end position="351"/>
    </location>
</feature>
<dbReference type="EMBL" id="CAJMWS010001035">
    <property type="protein sequence ID" value="CAE6471807.1"/>
    <property type="molecule type" value="Genomic_DNA"/>
</dbReference>
<dbReference type="Pfam" id="PF13385">
    <property type="entry name" value="Laminin_G_3"/>
    <property type="match status" value="1"/>
</dbReference>
<evidence type="ECO:0000313" key="2">
    <source>
        <dbReference type="EMBL" id="CAE6471807.1"/>
    </source>
</evidence>
<dbReference type="AlphaFoldDB" id="A0A8H3C0E2"/>
<comment type="caution">
    <text evidence="2">The sequence shown here is derived from an EMBL/GenBank/DDBJ whole genome shotgun (WGS) entry which is preliminary data.</text>
</comment>
<proteinExistence type="predicted"/>
<protein>
    <recommendedName>
        <fullName evidence="4">BTB domain-containing protein</fullName>
    </recommendedName>
</protein>
<feature type="compositionally biased region" description="Basic and acidic residues" evidence="1">
    <location>
        <begin position="322"/>
        <end position="333"/>
    </location>
</feature>
<organism evidence="2 3">
    <name type="scientific">Rhizoctonia solani</name>
    <dbReference type="NCBI Taxonomy" id="456999"/>
    <lineage>
        <taxon>Eukaryota</taxon>
        <taxon>Fungi</taxon>
        <taxon>Dikarya</taxon>
        <taxon>Basidiomycota</taxon>
        <taxon>Agaricomycotina</taxon>
        <taxon>Agaricomycetes</taxon>
        <taxon>Cantharellales</taxon>
        <taxon>Ceratobasidiaceae</taxon>
        <taxon>Rhizoctonia</taxon>
    </lineage>
</organism>
<evidence type="ECO:0000313" key="3">
    <source>
        <dbReference type="Proteomes" id="UP000663846"/>
    </source>
</evidence>
<dbReference type="Gene3D" id="2.60.120.200">
    <property type="match status" value="1"/>
</dbReference>
<sequence>MTTELTVIVRGKTFLLSKDQIEFEKPNLFTDFVLKHPEVPRPPIQLTRDPRLFSLIVDHLCGYTILPLHDTDIPGMTQERALLNLKEDAKYYRLGKLMELIEKPSQSSSTNPQGLTKDLPLKARMTPFFHFPGRITSLFNYWDGSPSAFVEFPFPIDLRKSFTVALWFRAKSKDGRQTVLSLDVPSEPNELLQITFGADTLVRLEIGVGNDSGNASADSSDDSSGRLTLGTSDTAAPLNVWTHMALIQHIDKAGGVDRRILYLDGKDWISSTDKTHIYSPTPSQTRMALMRGCRDRMRTSAFNGQIEDVTLFQRVIDQDELSDRASKMNKPSEHGGPTEAGSEDWDFDSIY</sequence>
<accession>A0A8H3C0E2</accession>
<dbReference type="Gene3D" id="3.30.710.10">
    <property type="entry name" value="Potassium Channel Kv1.1, Chain A"/>
    <property type="match status" value="1"/>
</dbReference>
<evidence type="ECO:0008006" key="4">
    <source>
        <dbReference type="Google" id="ProtNLM"/>
    </source>
</evidence>
<reference evidence="2" key="1">
    <citation type="submission" date="2021-01" db="EMBL/GenBank/DDBJ databases">
        <authorList>
            <person name="Kaushik A."/>
        </authorList>
    </citation>
    <scope>NUCLEOTIDE SEQUENCE</scope>
    <source>
        <strain evidence="2">AG1-1C</strain>
    </source>
</reference>
<dbReference type="InterPro" id="IPR011333">
    <property type="entry name" value="SKP1/BTB/POZ_sf"/>
</dbReference>
<dbReference type="InterPro" id="IPR013320">
    <property type="entry name" value="ConA-like_dom_sf"/>
</dbReference>
<dbReference type="SUPFAM" id="SSF54695">
    <property type="entry name" value="POZ domain"/>
    <property type="match status" value="1"/>
</dbReference>
<dbReference type="Proteomes" id="UP000663846">
    <property type="component" value="Unassembled WGS sequence"/>
</dbReference>
<dbReference type="SUPFAM" id="SSF49899">
    <property type="entry name" value="Concanavalin A-like lectins/glucanases"/>
    <property type="match status" value="1"/>
</dbReference>
<feature type="region of interest" description="Disordered" evidence="1">
    <location>
        <begin position="322"/>
        <end position="351"/>
    </location>
</feature>
<evidence type="ECO:0000256" key="1">
    <source>
        <dbReference type="SAM" id="MobiDB-lite"/>
    </source>
</evidence>